<organism evidence="1 2">
    <name type="scientific">Caballeronia sordidicola</name>
    <name type="common">Burkholderia sordidicola</name>
    <dbReference type="NCBI Taxonomy" id="196367"/>
    <lineage>
        <taxon>Bacteria</taxon>
        <taxon>Pseudomonadati</taxon>
        <taxon>Pseudomonadota</taxon>
        <taxon>Betaproteobacteria</taxon>
        <taxon>Burkholderiales</taxon>
        <taxon>Burkholderiaceae</taxon>
        <taxon>Caballeronia</taxon>
    </lineage>
</organism>
<evidence type="ECO:0000313" key="2">
    <source>
        <dbReference type="Proteomes" id="UP000214720"/>
    </source>
</evidence>
<reference evidence="2" key="1">
    <citation type="submission" date="2017-01" db="EMBL/GenBank/DDBJ databases">
        <title>Genome Analysis of Deinococcus marmoris KOPRI26562.</title>
        <authorList>
            <person name="Kim J.H."/>
            <person name="Oh H.-M."/>
        </authorList>
    </citation>
    <scope>NUCLEOTIDE SEQUENCE [LARGE SCALE GENOMIC DNA]</scope>
    <source>
        <strain evidence="2">PAMC 26633</strain>
    </source>
</reference>
<name>A0A226X1J3_CABSO</name>
<evidence type="ECO:0000313" key="1">
    <source>
        <dbReference type="EMBL" id="OXC77312.1"/>
    </source>
</evidence>
<comment type="caution">
    <text evidence="1">The sequence shown here is derived from an EMBL/GenBank/DDBJ whole genome shotgun (WGS) entry which is preliminary data.</text>
</comment>
<dbReference type="EMBL" id="MTHB01000109">
    <property type="protein sequence ID" value="OXC77312.1"/>
    <property type="molecule type" value="Genomic_DNA"/>
</dbReference>
<dbReference type="AlphaFoldDB" id="A0A226X1J3"/>
<accession>A0A226X1J3</accession>
<dbReference type="Proteomes" id="UP000214720">
    <property type="component" value="Unassembled WGS sequence"/>
</dbReference>
<sequence>MANDSEYRLVATVVTADEVRGDRIARALRPSWCGSTCRSSIGRLLGPFGFAALKEIEQVLTHRRTNCPTIGKREDF</sequence>
<proteinExistence type="predicted"/>
<gene>
    <name evidence="1" type="ORF">BSU04_17410</name>
</gene>
<protein>
    <submittedName>
        <fullName evidence="1">Uncharacterized protein</fullName>
    </submittedName>
</protein>